<sequence>MRSYPYLVHSAAETLGQQPSLRRTAPRGPLPRRAQDVQLDQEEEYRVLSPALARQMQARAAESLQF</sequence>
<name>A0A238UYI6_9RHOB</name>
<dbReference type="Proteomes" id="UP000198417">
    <property type="component" value="Unassembled WGS sequence"/>
</dbReference>
<evidence type="ECO:0000256" key="1">
    <source>
        <dbReference type="SAM" id="MobiDB-lite"/>
    </source>
</evidence>
<keyword evidence="3" id="KW-1185">Reference proteome</keyword>
<proteinExistence type="predicted"/>
<organism evidence="2 3">
    <name type="scientific">Puniceibacterium sediminis</name>
    <dbReference type="NCBI Taxonomy" id="1608407"/>
    <lineage>
        <taxon>Bacteria</taxon>
        <taxon>Pseudomonadati</taxon>
        <taxon>Pseudomonadota</taxon>
        <taxon>Alphaproteobacteria</taxon>
        <taxon>Rhodobacterales</taxon>
        <taxon>Paracoccaceae</taxon>
        <taxon>Puniceibacterium</taxon>
    </lineage>
</organism>
<reference evidence="2 3" key="1">
    <citation type="submission" date="2017-06" db="EMBL/GenBank/DDBJ databases">
        <authorList>
            <person name="Kim H.J."/>
            <person name="Triplett B.A."/>
        </authorList>
    </citation>
    <scope>NUCLEOTIDE SEQUENCE [LARGE SCALE GENOMIC DNA]</scope>
    <source>
        <strain evidence="2 3">DSM 29052</strain>
    </source>
</reference>
<protein>
    <submittedName>
        <fullName evidence="2">Uncharacterized protein</fullName>
    </submittedName>
</protein>
<feature type="region of interest" description="Disordered" evidence="1">
    <location>
        <begin position="15"/>
        <end position="38"/>
    </location>
</feature>
<evidence type="ECO:0000313" key="3">
    <source>
        <dbReference type="Proteomes" id="UP000198417"/>
    </source>
</evidence>
<dbReference type="AlphaFoldDB" id="A0A238UYI6"/>
<evidence type="ECO:0000313" key="2">
    <source>
        <dbReference type="EMBL" id="SNR27235.1"/>
    </source>
</evidence>
<dbReference type="EMBL" id="FZNN01000001">
    <property type="protein sequence ID" value="SNR27235.1"/>
    <property type="molecule type" value="Genomic_DNA"/>
</dbReference>
<gene>
    <name evidence="2" type="ORF">SAMN06265370_101350</name>
</gene>
<accession>A0A238UYI6</accession>